<accession>A0AAD5PE86</accession>
<sequence length="204" mass="23773">MEKLFFFLLKDSFLSMFDKSLKVYVPICCQRILITLERLRLYENVLTSIQIVVCLNDKKRNTNSLENKLNTIGFHFSRFINTCIQNFNNIYLGGLIGDYVLIRRHYDTTLFNSHGTSMSWHCLLIVQLNKLQMSIYNLISVDVKKKIAKYNIESTALIFCWILDIMKSHCFTYLCVIFSLLSLGNMDMVNYSCNSLVKTLPFAP</sequence>
<dbReference type="Proteomes" id="UP001209540">
    <property type="component" value="Unassembled WGS sequence"/>
</dbReference>
<proteinExistence type="predicted"/>
<evidence type="ECO:0000313" key="2">
    <source>
        <dbReference type="Proteomes" id="UP001209540"/>
    </source>
</evidence>
<reference evidence="1" key="1">
    <citation type="journal article" date="2022" name="IScience">
        <title>Evolution of zygomycete secretomes and the origins of terrestrial fungal ecologies.</title>
        <authorList>
            <person name="Chang Y."/>
            <person name="Wang Y."/>
            <person name="Mondo S."/>
            <person name="Ahrendt S."/>
            <person name="Andreopoulos W."/>
            <person name="Barry K."/>
            <person name="Beard J."/>
            <person name="Benny G.L."/>
            <person name="Blankenship S."/>
            <person name="Bonito G."/>
            <person name="Cuomo C."/>
            <person name="Desiro A."/>
            <person name="Gervers K.A."/>
            <person name="Hundley H."/>
            <person name="Kuo A."/>
            <person name="LaButti K."/>
            <person name="Lang B.F."/>
            <person name="Lipzen A."/>
            <person name="O'Donnell K."/>
            <person name="Pangilinan J."/>
            <person name="Reynolds N."/>
            <person name="Sandor L."/>
            <person name="Smith M.E."/>
            <person name="Tsang A."/>
            <person name="Grigoriev I.V."/>
            <person name="Stajich J.E."/>
            <person name="Spatafora J.W."/>
        </authorList>
    </citation>
    <scope>NUCLEOTIDE SEQUENCE</scope>
    <source>
        <strain evidence="1">RSA 2281</strain>
    </source>
</reference>
<evidence type="ECO:0000313" key="1">
    <source>
        <dbReference type="EMBL" id="KAI9264207.1"/>
    </source>
</evidence>
<keyword evidence="2" id="KW-1185">Reference proteome</keyword>
<dbReference type="AlphaFoldDB" id="A0AAD5PE86"/>
<reference evidence="1" key="2">
    <citation type="submission" date="2023-02" db="EMBL/GenBank/DDBJ databases">
        <authorList>
            <consortium name="DOE Joint Genome Institute"/>
            <person name="Mondo S.J."/>
            <person name="Chang Y."/>
            <person name="Wang Y."/>
            <person name="Ahrendt S."/>
            <person name="Andreopoulos W."/>
            <person name="Barry K."/>
            <person name="Beard J."/>
            <person name="Benny G.L."/>
            <person name="Blankenship S."/>
            <person name="Bonito G."/>
            <person name="Cuomo C."/>
            <person name="Desiro A."/>
            <person name="Gervers K.A."/>
            <person name="Hundley H."/>
            <person name="Kuo A."/>
            <person name="LaButti K."/>
            <person name="Lang B.F."/>
            <person name="Lipzen A."/>
            <person name="O'Donnell K."/>
            <person name="Pangilinan J."/>
            <person name="Reynolds N."/>
            <person name="Sandor L."/>
            <person name="Smith M.W."/>
            <person name="Tsang A."/>
            <person name="Grigoriev I.V."/>
            <person name="Stajich J.E."/>
            <person name="Spatafora J.W."/>
        </authorList>
    </citation>
    <scope>NUCLEOTIDE SEQUENCE</scope>
    <source>
        <strain evidence="1">RSA 2281</strain>
    </source>
</reference>
<dbReference type="EMBL" id="JAIXMP010000012">
    <property type="protein sequence ID" value="KAI9264207.1"/>
    <property type="molecule type" value="Genomic_DNA"/>
</dbReference>
<name>A0AAD5PE86_9FUNG</name>
<organism evidence="1 2">
    <name type="scientific">Phascolomyces articulosus</name>
    <dbReference type="NCBI Taxonomy" id="60185"/>
    <lineage>
        <taxon>Eukaryota</taxon>
        <taxon>Fungi</taxon>
        <taxon>Fungi incertae sedis</taxon>
        <taxon>Mucoromycota</taxon>
        <taxon>Mucoromycotina</taxon>
        <taxon>Mucoromycetes</taxon>
        <taxon>Mucorales</taxon>
        <taxon>Lichtheimiaceae</taxon>
        <taxon>Phascolomyces</taxon>
    </lineage>
</organism>
<protein>
    <submittedName>
        <fullName evidence="1">Uncharacterized protein</fullName>
    </submittedName>
</protein>
<comment type="caution">
    <text evidence="1">The sequence shown here is derived from an EMBL/GenBank/DDBJ whole genome shotgun (WGS) entry which is preliminary data.</text>
</comment>
<gene>
    <name evidence="1" type="ORF">BDA99DRAFT_536933</name>
</gene>